<sequence length="150" mass="16289">MMTMTPGLPDPFAHADLYRDTTTKRAFAWVIDVICITALSLLLTPLTLFTSIFYFPLFYICVGMAYRTASIARLSATPGMRLMSVELRNSDGEPLDFGEAALHTVGYTASVLVFPAQLISGALMIGTARGQGLTDLVMGSAAINRTSTWR</sequence>
<gene>
    <name evidence="7" type="ORF">FEV53_11740</name>
</gene>
<evidence type="ECO:0000313" key="8">
    <source>
        <dbReference type="Proteomes" id="UP000318590"/>
    </source>
</evidence>
<evidence type="ECO:0000259" key="6">
    <source>
        <dbReference type="Pfam" id="PF06271"/>
    </source>
</evidence>
<reference evidence="7 8" key="1">
    <citation type="submission" date="2019-06" db="EMBL/GenBank/DDBJ databases">
        <title>Paenimaribius caenipelagi gen. nov., sp. nov., isolated from a tidal flat.</title>
        <authorList>
            <person name="Yoon J.-H."/>
        </authorList>
    </citation>
    <scope>NUCLEOTIDE SEQUENCE [LARGE SCALE GENOMIC DNA]</scope>
    <source>
        <strain evidence="7 8">JBTF-M29</strain>
    </source>
</reference>
<dbReference type="RefSeq" id="WP_142834991.1">
    <property type="nucleotide sequence ID" value="NZ_VFSV01000019.1"/>
</dbReference>
<accession>A0A547PXS0</accession>
<evidence type="ECO:0000256" key="2">
    <source>
        <dbReference type="ARBA" id="ARBA00022692"/>
    </source>
</evidence>
<feature type="transmembrane region" description="Helical" evidence="5">
    <location>
        <begin position="26"/>
        <end position="46"/>
    </location>
</feature>
<keyword evidence="8" id="KW-1185">Reference proteome</keyword>
<evidence type="ECO:0000256" key="5">
    <source>
        <dbReference type="SAM" id="Phobius"/>
    </source>
</evidence>
<dbReference type="EMBL" id="VFSV01000019">
    <property type="protein sequence ID" value="TRD18896.1"/>
    <property type="molecule type" value="Genomic_DNA"/>
</dbReference>
<proteinExistence type="predicted"/>
<keyword evidence="2 5" id="KW-0812">Transmembrane</keyword>
<evidence type="ECO:0000256" key="3">
    <source>
        <dbReference type="ARBA" id="ARBA00022989"/>
    </source>
</evidence>
<feature type="domain" description="RDD" evidence="6">
    <location>
        <begin position="22"/>
        <end position="138"/>
    </location>
</feature>
<dbReference type="OrthoDB" id="7270324at2"/>
<dbReference type="Proteomes" id="UP000318590">
    <property type="component" value="Unassembled WGS sequence"/>
</dbReference>
<comment type="subcellular location">
    <subcellularLocation>
        <location evidence="1">Membrane</location>
        <topology evidence="1">Multi-pass membrane protein</topology>
    </subcellularLocation>
</comment>
<protein>
    <submittedName>
        <fullName evidence="7">RDD family protein</fullName>
    </submittedName>
</protein>
<dbReference type="GO" id="GO:0016020">
    <property type="term" value="C:membrane"/>
    <property type="evidence" value="ECO:0007669"/>
    <property type="project" value="UniProtKB-SubCell"/>
</dbReference>
<dbReference type="AlphaFoldDB" id="A0A547PXS0"/>
<evidence type="ECO:0000313" key="7">
    <source>
        <dbReference type="EMBL" id="TRD18896.1"/>
    </source>
</evidence>
<dbReference type="Pfam" id="PF06271">
    <property type="entry name" value="RDD"/>
    <property type="match status" value="1"/>
</dbReference>
<name>A0A547PXS0_9RHOB</name>
<keyword evidence="3 5" id="KW-1133">Transmembrane helix</keyword>
<dbReference type="InterPro" id="IPR010432">
    <property type="entry name" value="RDD"/>
</dbReference>
<evidence type="ECO:0000256" key="1">
    <source>
        <dbReference type="ARBA" id="ARBA00004141"/>
    </source>
</evidence>
<evidence type="ECO:0000256" key="4">
    <source>
        <dbReference type="ARBA" id="ARBA00023136"/>
    </source>
</evidence>
<organism evidence="7 8">
    <name type="scientific">Palleronia caenipelagi</name>
    <dbReference type="NCBI Taxonomy" id="2489174"/>
    <lineage>
        <taxon>Bacteria</taxon>
        <taxon>Pseudomonadati</taxon>
        <taxon>Pseudomonadota</taxon>
        <taxon>Alphaproteobacteria</taxon>
        <taxon>Rhodobacterales</taxon>
        <taxon>Roseobacteraceae</taxon>
        <taxon>Palleronia</taxon>
    </lineage>
</organism>
<comment type="caution">
    <text evidence="7">The sequence shown here is derived from an EMBL/GenBank/DDBJ whole genome shotgun (WGS) entry which is preliminary data.</text>
</comment>
<keyword evidence="4 5" id="KW-0472">Membrane</keyword>
<feature type="transmembrane region" description="Helical" evidence="5">
    <location>
        <begin position="52"/>
        <end position="74"/>
    </location>
</feature>